<evidence type="ECO:0000256" key="3">
    <source>
        <dbReference type="ARBA" id="ARBA00022833"/>
    </source>
</evidence>
<gene>
    <name evidence="6" type="ORF">OKIOD_LOCUS9664</name>
</gene>
<evidence type="ECO:0000313" key="6">
    <source>
        <dbReference type="EMBL" id="CAG5103708.1"/>
    </source>
</evidence>
<dbReference type="Gene3D" id="3.30.40.10">
    <property type="entry name" value="Zinc/RING finger domain, C3HC4 (zinc finger)"/>
    <property type="match status" value="1"/>
</dbReference>
<organism evidence="6 7">
    <name type="scientific">Oikopleura dioica</name>
    <name type="common">Tunicate</name>
    <dbReference type="NCBI Taxonomy" id="34765"/>
    <lineage>
        <taxon>Eukaryota</taxon>
        <taxon>Metazoa</taxon>
        <taxon>Chordata</taxon>
        <taxon>Tunicata</taxon>
        <taxon>Appendicularia</taxon>
        <taxon>Copelata</taxon>
        <taxon>Oikopleuridae</taxon>
        <taxon>Oikopleura</taxon>
    </lineage>
</organism>
<dbReference type="CDD" id="cd16449">
    <property type="entry name" value="RING-HC"/>
    <property type="match status" value="1"/>
</dbReference>
<dbReference type="InterPro" id="IPR017907">
    <property type="entry name" value="Znf_RING_CS"/>
</dbReference>
<feature type="compositionally biased region" description="Low complexity" evidence="4">
    <location>
        <begin position="91"/>
        <end position="100"/>
    </location>
</feature>
<dbReference type="InterPro" id="IPR018957">
    <property type="entry name" value="Znf_C3HC4_RING-type"/>
</dbReference>
<accession>A0ABN7SN22</accession>
<dbReference type="SUPFAM" id="SSF57850">
    <property type="entry name" value="RING/U-box"/>
    <property type="match status" value="1"/>
</dbReference>
<proteinExistence type="predicted"/>
<name>A0ABN7SN22_OIKDI</name>
<feature type="region of interest" description="Disordered" evidence="4">
    <location>
        <begin position="16"/>
        <end position="48"/>
    </location>
</feature>
<dbReference type="Pfam" id="PF00097">
    <property type="entry name" value="zf-C3HC4"/>
    <property type="match status" value="1"/>
</dbReference>
<evidence type="ECO:0000256" key="2">
    <source>
        <dbReference type="ARBA" id="ARBA00022771"/>
    </source>
</evidence>
<evidence type="ECO:0000256" key="1">
    <source>
        <dbReference type="ARBA" id="ARBA00022723"/>
    </source>
</evidence>
<keyword evidence="2" id="KW-0863">Zinc-finger</keyword>
<evidence type="ECO:0000259" key="5">
    <source>
        <dbReference type="Pfam" id="PF00097"/>
    </source>
</evidence>
<keyword evidence="3" id="KW-0862">Zinc</keyword>
<protein>
    <submittedName>
        <fullName evidence="6">Oidioi.mRNA.OKI2018_I69.chr1.g899.t1.cds</fullName>
    </submittedName>
</protein>
<feature type="compositionally biased region" description="Basic residues" evidence="4">
    <location>
        <begin position="29"/>
        <end position="41"/>
    </location>
</feature>
<dbReference type="Proteomes" id="UP001158576">
    <property type="component" value="Chromosome 1"/>
</dbReference>
<dbReference type="PROSITE" id="PS00518">
    <property type="entry name" value="ZF_RING_1"/>
    <property type="match status" value="1"/>
</dbReference>
<dbReference type="EMBL" id="OU015566">
    <property type="protein sequence ID" value="CAG5103708.1"/>
    <property type="molecule type" value="Genomic_DNA"/>
</dbReference>
<evidence type="ECO:0000256" key="4">
    <source>
        <dbReference type="SAM" id="MobiDB-lite"/>
    </source>
</evidence>
<dbReference type="InterPro" id="IPR013083">
    <property type="entry name" value="Znf_RING/FYVE/PHD"/>
</dbReference>
<reference evidence="6 7" key="1">
    <citation type="submission" date="2021-04" db="EMBL/GenBank/DDBJ databases">
        <authorList>
            <person name="Bliznina A."/>
        </authorList>
    </citation>
    <scope>NUCLEOTIDE SEQUENCE [LARGE SCALE GENOMIC DNA]</scope>
</reference>
<feature type="domain" description="Zinc finger C3HC4 RING-type" evidence="5">
    <location>
        <begin position="145"/>
        <end position="171"/>
    </location>
</feature>
<evidence type="ECO:0000313" key="7">
    <source>
        <dbReference type="Proteomes" id="UP001158576"/>
    </source>
</evidence>
<feature type="region of interest" description="Disordered" evidence="4">
    <location>
        <begin position="65"/>
        <end position="104"/>
    </location>
</feature>
<keyword evidence="7" id="KW-1185">Reference proteome</keyword>
<keyword evidence="1" id="KW-0479">Metal-binding</keyword>
<sequence length="177" mass="20755">MSEERPLSVKERLARFENLANKPQEPVRLRQRQGPRRRRPHTLNTFARDELEGFLNNHLQNRPLIPEQRESTPENSPDDSPVESPPREEPPQQNNNQSSLEFEETKEKLKLCENANRQLQQDVKKFESRVENLHFLTHQMKKLVCNSCHEEAISVAYVPCGHGFCFNCLNEFERPAK</sequence>